<comment type="caution">
    <text evidence="9">The sequence shown here is derived from an EMBL/GenBank/DDBJ whole genome shotgun (WGS) entry which is preliminary data.</text>
</comment>
<dbReference type="GO" id="GO:0016787">
    <property type="term" value="F:hydrolase activity"/>
    <property type="evidence" value="ECO:0007669"/>
    <property type="project" value="UniProtKB-KW"/>
</dbReference>
<evidence type="ECO:0000256" key="6">
    <source>
        <dbReference type="NCBIfam" id="TIGR03319"/>
    </source>
</evidence>
<evidence type="ECO:0000256" key="2">
    <source>
        <dbReference type="ARBA" id="ARBA00022759"/>
    </source>
</evidence>
<dbReference type="SUPFAM" id="SSF54791">
    <property type="entry name" value="Eukaryotic type KH-domain (KH-domain type I)"/>
    <property type="match status" value="1"/>
</dbReference>
<comment type="similarity">
    <text evidence="5">Belongs to the RNase Y family.</text>
</comment>
<comment type="function">
    <text evidence="5">Endoribonuclease that initiates mRNA decay.</text>
</comment>
<sequence>MTLITLLATIVAMLGLGIAAGYYLRYLHALSKKSSIEITNKQRLLEAEARAIKIQEKAEEKAAAIELEAKTERKVLEEKLNQKETRLEKREELLDGRQIDADSQKEALQNKIDEVKSIKARLDERKNELDVKLETIAGVTAEEAYDKIVSKIKTERAEDLNARLQKIELFNNEQIEAKATNILLSAIHRIGNVMPTSVMTSHLEIPSDDLKGKVIGKEGRNVRAFERATGVDVLIDETPGYIVLSSFDPIRREIARVAMEALLKDGRIQPAKIEEAVDAARKDVAQIVRKMGEKAAYDANVPNLHPDLVTILGRLHFRTSYGQNVLWHSVEMAHMAAIIAEEVGADVAVARAGALLHDIGKTVSHEVAGTHVEIGIRILQKYGVGEQIILAMRAHHEEYPYETPESLIVQVADSISGSRPGARRDSIENYIKRLTDLEAIATTLHGVEKAFAIAAGREIRVIVNPTDMTEFETHTLARTIATTIETQLRYPGEIKVHVIRETRVVSYAR</sequence>
<dbReference type="Pfam" id="PF12072">
    <property type="entry name" value="RNase_Y_N"/>
    <property type="match status" value="1"/>
</dbReference>
<dbReference type="CDD" id="cd00077">
    <property type="entry name" value="HDc"/>
    <property type="match status" value="1"/>
</dbReference>
<reference evidence="9 10" key="1">
    <citation type="journal article" date="2016" name="Nat. Commun.">
        <title>Thousands of microbial genomes shed light on interconnected biogeochemical processes in an aquifer system.</title>
        <authorList>
            <person name="Anantharaman K."/>
            <person name="Brown C.T."/>
            <person name="Hug L.A."/>
            <person name="Sharon I."/>
            <person name="Castelle C.J."/>
            <person name="Probst A.J."/>
            <person name="Thomas B.C."/>
            <person name="Singh A."/>
            <person name="Wilkins M.J."/>
            <person name="Karaoz U."/>
            <person name="Brodie E.L."/>
            <person name="Williams K.H."/>
            <person name="Hubbard S.S."/>
            <person name="Banfield J.F."/>
        </authorList>
    </citation>
    <scope>NUCLEOTIDE SEQUENCE [LARGE SCALE GENOMIC DNA]</scope>
</reference>
<dbReference type="EC" id="3.1.-.-" evidence="5 6"/>
<dbReference type="PANTHER" id="PTHR12826">
    <property type="entry name" value="RIBONUCLEASE Y"/>
    <property type="match status" value="1"/>
</dbReference>
<dbReference type="InterPro" id="IPR004088">
    <property type="entry name" value="KH_dom_type_1"/>
</dbReference>
<feature type="coiled-coil region" evidence="7">
    <location>
        <begin position="55"/>
        <end position="132"/>
    </location>
</feature>
<dbReference type="GO" id="GO:0004521">
    <property type="term" value="F:RNA endonuclease activity"/>
    <property type="evidence" value="ECO:0007669"/>
    <property type="project" value="UniProtKB-UniRule"/>
</dbReference>
<dbReference type="InterPro" id="IPR003607">
    <property type="entry name" value="HD/PDEase_dom"/>
</dbReference>
<dbReference type="GO" id="GO:0003723">
    <property type="term" value="F:RNA binding"/>
    <property type="evidence" value="ECO:0007669"/>
    <property type="project" value="UniProtKB-UniRule"/>
</dbReference>
<dbReference type="Gene3D" id="1.10.3210.10">
    <property type="entry name" value="Hypothetical protein af1432"/>
    <property type="match status" value="1"/>
</dbReference>
<dbReference type="InterPro" id="IPR006674">
    <property type="entry name" value="HD_domain"/>
</dbReference>
<feature type="domain" description="HD" evidence="8">
    <location>
        <begin position="325"/>
        <end position="418"/>
    </location>
</feature>
<dbReference type="NCBIfam" id="TIGR00277">
    <property type="entry name" value="HDIG"/>
    <property type="match status" value="1"/>
</dbReference>
<evidence type="ECO:0000313" key="9">
    <source>
        <dbReference type="EMBL" id="OGG88372.1"/>
    </source>
</evidence>
<keyword evidence="7" id="KW-0175">Coiled coil</keyword>
<dbReference type="SUPFAM" id="SSF109604">
    <property type="entry name" value="HD-domain/PDEase-like"/>
    <property type="match status" value="1"/>
</dbReference>
<dbReference type="InterPro" id="IPR004087">
    <property type="entry name" value="KH_dom"/>
</dbReference>
<dbReference type="Gene3D" id="3.30.1370.10">
    <property type="entry name" value="K Homology domain, type 1"/>
    <property type="match status" value="1"/>
</dbReference>
<evidence type="ECO:0000256" key="7">
    <source>
        <dbReference type="SAM" id="Coils"/>
    </source>
</evidence>
<gene>
    <name evidence="5" type="primary">rny</name>
    <name evidence="9" type="ORF">A2592_02615</name>
</gene>
<dbReference type="InterPro" id="IPR036612">
    <property type="entry name" value="KH_dom_type_1_sf"/>
</dbReference>
<dbReference type="GO" id="GO:0005886">
    <property type="term" value="C:plasma membrane"/>
    <property type="evidence" value="ECO:0007669"/>
    <property type="project" value="UniProtKB-UniRule"/>
</dbReference>
<evidence type="ECO:0000256" key="1">
    <source>
        <dbReference type="ARBA" id="ARBA00022722"/>
    </source>
</evidence>
<evidence type="ECO:0000313" key="10">
    <source>
        <dbReference type="Proteomes" id="UP000179230"/>
    </source>
</evidence>
<dbReference type="Proteomes" id="UP000179230">
    <property type="component" value="Unassembled WGS sequence"/>
</dbReference>
<accession>A0A1F6FR65</accession>
<dbReference type="PROSITE" id="PS50084">
    <property type="entry name" value="KH_TYPE_1"/>
    <property type="match status" value="1"/>
</dbReference>
<dbReference type="HAMAP" id="MF_00335">
    <property type="entry name" value="RNase_Y"/>
    <property type="match status" value="1"/>
</dbReference>
<dbReference type="SMART" id="SM00471">
    <property type="entry name" value="HDc"/>
    <property type="match status" value="1"/>
</dbReference>
<evidence type="ECO:0000256" key="5">
    <source>
        <dbReference type="HAMAP-Rule" id="MF_00335"/>
    </source>
</evidence>
<dbReference type="NCBIfam" id="TIGR03319">
    <property type="entry name" value="RNase_Y"/>
    <property type="match status" value="1"/>
</dbReference>
<dbReference type="SMART" id="SM00322">
    <property type="entry name" value="KH"/>
    <property type="match status" value="1"/>
</dbReference>
<evidence type="ECO:0000259" key="8">
    <source>
        <dbReference type="PROSITE" id="PS51831"/>
    </source>
</evidence>
<keyword evidence="2 5" id="KW-0255">Endonuclease</keyword>
<keyword evidence="1 5" id="KW-0540">Nuclease</keyword>
<proteinExistence type="inferred from homology"/>
<name>A0A1F6FR65_9BACT</name>
<dbReference type="AlphaFoldDB" id="A0A1F6FR65"/>
<dbReference type="CDD" id="cd22431">
    <property type="entry name" value="KH-I_RNaseY"/>
    <property type="match status" value="1"/>
</dbReference>
<organism evidence="9 10">
    <name type="scientific">Candidatus Kaiserbacteria bacterium RIFOXYD1_FULL_42_15</name>
    <dbReference type="NCBI Taxonomy" id="1798532"/>
    <lineage>
        <taxon>Bacteria</taxon>
        <taxon>Candidatus Kaiseribacteriota</taxon>
    </lineage>
</organism>
<evidence type="ECO:0000256" key="3">
    <source>
        <dbReference type="ARBA" id="ARBA00022801"/>
    </source>
</evidence>
<dbReference type="Pfam" id="PF01966">
    <property type="entry name" value="HD"/>
    <property type="match status" value="1"/>
</dbReference>
<keyword evidence="3 5" id="KW-0378">Hydrolase</keyword>
<dbReference type="InterPro" id="IPR022711">
    <property type="entry name" value="RNase_Y_N"/>
</dbReference>
<dbReference type="PANTHER" id="PTHR12826:SF15">
    <property type="entry name" value="RIBONUCLEASE Y"/>
    <property type="match status" value="1"/>
</dbReference>
<protein>
    <recommendedName>
        <fullName evidence="5 6">Ribonuclease Y</fullName>
        <shortName evidence="5">RNase Y</shortName>
        <ecNumber evidence="5 6">3.1.-.-</ecNumber>
    </recommendedName>
</protein>
<evidence type="ECO:0000256" key="4">
    <source>
        <dbReference type="ARBA" id="ARBA00022884"/>
    </source>
</evidence>
<dbReference type="Pfam" id="PF00013">
    <property type="entry name" value="KH_1"/>
    <property type="match status" value="1"/>
</dbReference>
<dbReference type="InterPro" id="IPR006675">
    <property type="entry name" value="HDIG_dom"/>
</dbReference>
<dbReference type="GO" id="GO:0006402">
    <property type="term" value="P:mRNA catabolic process"/>
    <property type="evidence" value="ECO:0007669"/>
    <property type="project" value="UniProtKB-UniRule"/>
</dbReference>
<keyword evidence="4 5" id="KW-0694">RNA-binding</keyword>
<dbReference type="InterPro" id="IPR017705">
    <property type="entry name" value="Ribonuclease_Y"/>
</dbReference>
<dbReference type="EMBL" id="MFMT01000022">
    <property type="protein sequence ID" value="OGG88372.1"/>
    <property type="molecule type" value="Genomic_DNA"/>
</dbReference>
<dbReference type="PROSITE" id="PS51831">
    <property type="entry name" value="HD"/>
    <property type="match status" value="1"/>
</dbReference>